<dbReference type="Proteomes" id="UP000799438">
    <property type="component" value="Unassembled WGS sequence"/>
</dbReference>
<feature type="chain" id="PRO_5025645590" description="Glycoside hydrolase family 43 protein" evidence="1">
    <location>
        <begin position="22"/>
        <end position="887"/>
    </location>
</feature>
<reference evidence="2" key="1">
    <citation type="journal article" date="2020" name="Stud. Mycol.">
        <title>101 Dothideomycetes genomes: a test case for predicting lifestyles and emergence of pathogens.</title>
        <authorList>
            <person name="Haridas S."/>
            <person name="Albert R."/>
            <person name="Binder M."/>
            <person name="Bloem J."/>
            <person name="Labutti K."/>
            <person name="Salamov A."/>
            <person name="Andreopoulos B."/>
            <person name="Baker S."/>
            <person name="Barry K."/>
            <person name="Bills G."/>
            <person name="Bluhm B."/>
            <person name="Cannon C."/>
            <person name="Castanera R."/>
            <person name="Culley D."/>
            <person name="Daum C."/>
            <person name="Ezra D."/>
            <person name="Gonzalez J."/>
            <person name="Henrissat B."/>
            <person name="Kuo A."/>
            <person name="Liang C."/>
            <person name="Lipzen A."/>
            <person name="Lutzoni F."/>
            <person name="Magnuson J."/>
            <person name="Mondo S."/>
            <person name="Nolan M."/>
            <person name="Ohm R."/>
            <person name="Pangilinan J."/>
            <person name="Park H.-J."/>
            <person name="Ramirez L."/>
            <person name="Alfaro M."/>
            <person name="Sun H."/>
            <person name="Tritt A."/>
            <person name="Yoshinaga Y."/>
            <person name="Zwiers L.-H."/>
            <person name="Turgeon B."/>
            <person name="Goodwin S."/>
            <person name="Spatafora J."/>
            <person name="Crous P."/>
            <person name="Grigoriev I."/>
        </authorList>
    </citation>
    <scope>NUCLEOTIDE SEQUENCE</scope>
    <source>
        <strain evidence="2">CBS 121167</strain>
    </source>
</reference>
<dbReference type="GeneID" id="54296763"/>
<name>A0A6A6B5Q7_9PEZI</name>
<dbReference type="AlphaFoldDB" id="A0A6A6B5Q7"/>
<evidence type="ECO:0000313" key="3">
    <source>
        <dbReference type="Proteomes" id="UP000799438"/>
    </source>
</evidence>
<feature type="signal peptide" evidence="1">
    <location>
        <begin position="1"/>
        <end position="21"/>
    </location>
</feature>
<accession>A0A6A6B5Q7</accession>
<evidence type="ECO:0000256" key="1">
    <source>
        <dbReference type="SAM" id="SignalP"/>
    </source>
</evidence>
<dbReference type="PROSITE" id="PS51257">
    <property type="entry name" value="PROKAR_LIPOPROTEIN"/>
    <property type="match status" value="1"/>
</dbReference>
<organism evidence="2 3">
    <name type="scientific">Aplosporella prunicola CBS 121167</name>
    <dbReference type="NCBI Taxonomy" id="1176127"/>
    <lineage>
        <taxon>Eukaryota</taxon>
        <taxon>Fungi</taxon>
        <taxon>Dikarya</taxon>
        <taxon>Ascomycota</taxon>
        <taxon>Pezizomycotina</taxon>
        <taxon>Dothideomycetes</taxon>
        <taxon>Dothideomycetes incertae sedis</taxon>
        <taxon>Botryosphaeriales</taxon>
        <taxon>Aplosporellaceae</taxon>
        <taxon>Aplosporella</taxon>
    </lineage>
</organism>
<keyword evidence="1" id="KW-0732">Signal</keyword>
<dbReference type="OrthoDB" id="2730619at2759"/>
<gene>
    <name evidence="2" type="ORF">K452DRAFT_276271</name>
</gene>
<dbReference type="EMBL" id="ML995494">
    <property type="protein sequence ID" value="KAF2139196.1"/>
    <property type="molecule type" value="Genomic_DNA"/>
</dbReference>
<proteinExistence type="predicted"/>
<evidence type="ECO:0000313" key="2">
    <source>
        <dbReference type="EMBL" id="KAF2139196.1"/>
    </source>
</evidence>
<evidence type="ECO:0008006" key="4">
    <source>
        <dbReference type="Google" id="ProtNLM"/>
    </source>
</evidence>
<dbReference type="InterPro" id="IPR043750">
    <property type="entry name" value="DUF5695"/>
</dbReference>
<keyword evidence="3" id="KW-1185">Reference proteome</keyword>
<dbReference type="Pfam" id="PF18951">
    <property type="entry name" value="DUF5695"/>
    <property type="match status" value="1"/>
</dbReference>
<dbReference type="RefSeq" id="XP_033394909.1">
    <property type="nucleotide sequence ID" value="XM_033539267.1"/>
</dbReference>
<sequence>MRVSYLQTILVSLACRVSAQAEFSTTNFKGALADGSQVLESLRPASNPDFDFSPSDVFSLRNSEGNYHTGDLTFRYRVGSQAWQDGNTAASRTPVEKINAQDVIAAANLNPVLSEPSSTLDTTREWIDVDGDLGLRFTLSNVANDDVEIGSLGFPIEFNNIFTNRSAVDTREKCVLLDPYIGLHSGYVQATRLSGTGPALVVTPLTDQTKFEAWRFLPEEYGFVYYQSQTYEGNYEWQVYTKAWAENEWSGVDPWNEPTSVTLKSGENITVGLRFSLAPSIPEIEDTVIGVDQPVAVGIPGYVLPTDVVGKLFLHTNWTVSSLTTTPADAFEISEPRSLDGAAEYSLTPSKSAWGRVRLDIKYENGKTQTVHYRITKPAPEVIKDLGNFLTTKQLFEDESDPFGRAHSIITYDRSVDEIVTQDARVWMAGISDEGGAGSWLAAAMKQSEQPSKSEISTLETFVSEVVNGTLQVSDYGVRKSVFFYDPEQIDYAYSSDIDWTSWTSWNKEAAYAVDRAYDYVHVTALYWSLYRAGRAYPELLTQQNATYYLLQAYHTVTYMAEANGVGYRDVGLMGETVFGELLKDLGAEGYETEATKLKGDMQQRAELWASQDDPFGSEQAWDSTGQEGVYYWANYFGDTELAKSAVSSIMGYMPTVAHWGWNGNGRRYWDFIYGAKLQRIERQIHHYGSGLNSLPLLSQFRNEPSNFYLLRVGYGGNQGPLTNIDEEGFASAAFHSYPDTLKWDDYSGDYGPNFLGHALGAATYIVQHDVYGWLSFGGNVISSDDGTVTVKPLDSARRRVFVAPVGLYVSIDAGVIDTVTYATASNKVTVSVAQGDVAAESALVKFEQTADGVGSINFTTTGLEQQRGGWVLPLGSESAKVEFAPA</sequence>
<protein>
    <recommendedName>
        <fullName evidence="4">Glycoside hydrolase family 43 protein</fullName>
    </recommendedName>
</protein>